<evidence type="ECO:0000313" key="2">
    <source>
        <dbReference type="EMBL" id="NME67511.1"/>
    </source>
</evidence>
<evidence type="ECO:0008006" key="4">
    <source>
        <dbReference type="Google" id="ProtNLM"/>
    </source>
</evidence>
<evidence type="ECO:0000256" key="1">
    <source>
        <dbReference type="SAM" id="SignalP"/>
    </source>
</evidence>
<evidence type="ECO:0000313" key="3">
    <source>
        <dbReference type="Proteomes" id="UP000576082"/>
    </source>
</evidence>
<dbReference type="InterPro" id="IPR011990">
    <property type="entry name" value="TPR-like_helical_dom_sf"/>
</dbReference>
<dbReference type="EMBL" id="JABANE010000011">
    <property type="protein sequence ID" value="NME67511.1"/>
    <property type="molecule type" value="Genomic_DNA"/>
</dbReference>
<feature type="chain" id="PRO_5030911148" description="Tetratricopeptide repeat protein" evidence="1">
    <location>
        <begin position="24"/>
        <end position="233"/>
    </location>
</feature>
<dbReference type="Pfam" id="PF13181">
    <property type="entry name" value="TPR_8"/>
    <property type="match status" value="1"/>
</dbReference>
<organism evidence="2 3">
    <name type="scientific">Flammeovirga aprica JL-4</name>
    <dbReference type="NCBI Taxonomy" id="694437"/>
    <lineage>
        <taxon>Bacteria</taxon>
        <taxon>Pseudomonadati</taxon>
        <taxon>Bacteroidota</taxon>
        <taxon>Cytophagia</taxon>
        <taxon>Cytophagales</taxon>
        <taxon>Flammeovirgaceae</taxon>
        <taxon>Flammeovirga</taxon>
    </lineage>
</organism>
<feature type="signal peptide" evidence="1">
    <location>
        <begin position="1"/>
        <end position="23"/>
    </location>
</feature>
<dbReference type="Proteomes" id="UP000576082">
    <property type="component" value="Unassembled WGS sequence"/>
</dbReference>
<name>A0A7X9P0V6_9BACT</name>
<sequence>MKTLRNLFSLLLICAVTNAVSFAQGTQANIDKALGQSFQSQENKVAGIISDQSDLYWKAYASFMSSIYEIGMGDKTASQKYVDQAIEFLNQDENRDSESYALEGSILGFSISLDPSKTRTLASKSTARYKKALKLDKNNPRAYLGLGENDFHTPVKYGGGKVAEKYLLKALSADNNPSNDPSKPTWGKERAYNLLVQFYKREGKMDLAKKYCAEALEAFPHDHDLKELSQTVL</sequence>
<dbReference type="RefSeq" id="WP_169655846.1">
    <property type="nucleotide sequence ID" value="NZ_JABANE010000011.1"/>
</dbReference>
<reference evidence="2 3" key="1">
    <citation type="submission" date="2020-04" db="EMBL/GenBank/DDBJ databases">
        <title>Flammeovirga sp. SR4, a novel species isolated from seawater.</title>
        <authorList>
            <person name="Wang X."/>
        </authorList>
    </citation>
    <scope>NUCLEOTIDE SEQUENCE [LARGE SCALE GENOMIC DNA]</scope>
    <source>
        <strain evidence="2 3">ATCC 23126</strain>
    </source>
</reference>
<keyword evidence="3" id="KW-1185">Reference proteome</keyword>
<accession>A0A7X9P0V6</accession>
<dbReference type="SUPFAM" id="SSF48452">
    <property type="entry name" value="TPR-like"/>
    <property type="match status" value="1"/>
</dbReference>
<dbReference type="Gene3D" id="1.25.40.10">
    <property type="entry name" value="Tetratricopeptide repeat domain"/>
    <property type="match status" value="1"/>
</dbReference>
<dbReference type="AlphaFoldDB" id="A0A7X9P0V6"/>
<proteinExistence type="predicted"/>
<keyword evidence="1" id="KW-0732">Signal</keyword>
<comment type="caution">
    <text evidence="2">The sequence shown here is derived from an EMBL/GenBank/DDBJ whole genome shotgun (WGS) entry which is preliminary data.</text>
</comment>
<gene>
    <name evidence="2" type="ORF">HHU12_06005</name>
</gene>
<dbReference type="InterPro" id="IPR019734">
    <property type="entry name" value="TPR_rpt"/>
</dbReference>
<protein>
    <recommendedName>
        <fullName evidence="4">Tetratricopeptide repeat protein</fullName>
    </recommendedName>
</protein>